<gene>
    <name evidence="6" type="primary">dhaK</name>
    <name evidence="6" type="ORF">FRW55_02025</name>
</gene>
<dbReference type="SUPFAM" id="SSF82549">
    <property type="entry name" value="DAK1/DegV-like"/>
    <property type="match status" value="1"/>
</dbReference>
<dbReference type="Pfam" id="PF02733">
    <property type="entry name" value="Dak1"/>
    <property type="match status" value="1"/>
</dbReference>
<proteinExistence type="predicted"/>
<dbReference type="GO" id="GO:0019563">
    <property type="term" value="P:glycerol catabolic process"/>
    <property type="evidence" value="ECO:0007669"/>
    <property type="project" value="TreeGrafter"/>
</dbReference>
<protein>
    <submittedName>
        <fullName evidence="6">Dihydroxyacetone kinase subunit DhaK</fullName>
        <ecNumber evidence="6">2.7.1.121</ecNumber>
    </submittedName>
</protein>
<dbReference type="PANTHER" id="PTHR28629:SF4">
    <property type="entry name" value="TRIOKINASE_FMN CYCLASE"/>
    <property type="match status" value="1"/>
</dbReference>
<keyword evidence="4" id="KW-0067">ATP-binding</keyword>
<keyword evidence="1 6" id="KW-0808">Transferase</keyword>
<dbReference type="GO" id="GO:0005829">
    <property type="term" value="C:cytosol"/>
    <property type="evidence" value="ECO:0007669"/>
    <property type="project" value="TreeGrafter"/>
</dbReference>
<evidence type="ECO:0000313" key="7">
    <source>
        <dbReference type="Proteomes" id="UP000318927"/>
    </source>
</evidence>
<dbReference type="FunFam" id="3.40.50.10440:FF:000001">
    <property type="entry name" value="Dihydroxyacetone kinase, DhaK subunit"/>
    <property type="match status" value="1"/>
</dbReference>
<organism evidence="6 7">
    <name type="scientific">Mycoplasma anserisalpingitidis</name>
    <dbReference type="NCBI Taxonomy" id="519450"/>
    <lineage>
        <taxon>Bacteria</taxon>
        <taxon>Bacillati</taxon>
        <taxon>Mycoplasmatota</taxon>
        <taxon>Mollicutes</taxon>
        <taxon>Mycoplasmataceae</taxon>
        <taxon>Mycoplasma</taxon>
    </lineage>
</organism>
<dbReference type="InterPro" id="IPR012736">
    <property type="entry name" value="DhaK_1"/>
</dbReference>
<dbReference type="AlphaFoldDB" id="A0A5B8JCC7"/>
<keyword evidence="3 6" id="KW-0418">Kinase</keyword>
<dbReference type="PROSITE" id="PS51481">
    <property type="entry name" value="DHAK"/>
    <property type="match status" value="1"/>
</dbReference>
<dbReference type="EMBL" id="CP042295">
    <property type="protein sequence ID" value="QDY86933.1"/>
    <property type="molecule type" value="Genomic_DNA"/>
</dbReference>
<keyword evidence="2" id="KW-0547">Nucleotide-binding</keyword>
<dbReference type="GO" id="GO:0005524">
    <property type="term" value="F:ATP binding"/>
    <property type="evidence" value="ECO:0007669"/>
    <property type="project" value="UniProtKB-KW"/>
</dbReference>
<sequence>MKKLLNKVENVVPEMLEGLAKSNPNIYKLDGYNVIVRKNKANKVTLVSGGGAGHEPAHAGYVTYGMLDAAVSGEVFTSPTPDQVLAAIKEVGNEKGVLLVVKNYTGDVMNFEMAADFAQMENINVKSVIVNDDIAVENSLYTVGKRGVAGTVLVHKIAGSAAEDGHDLEYVAQIAQEVVDNTATLGMSLGGCTVPASGKKSFELAEDEIEMGLGIHGEPGTHKEKIKSSEEHVKYMLDKLLEHSKVTENDEICVLVNGLGATTLMELYVINNDVNKYLESKKIKIHKNLVGNYMTSLEMPGFSITVLKLSEKTKKYMDFDIKNNLF</sequence>
<dbReference type="Gene3D" id="3.40.50.10440">
    <property type="entry name" value="Dihydroxyacetone kinase, domain 1"/>
    <property type="match status" value="1"/>
</dbReference>
<dbReference type="NCBIfam" id="TIGR02363">
    <property type="entry name" value="dhaK1"/>
    <property type="match status" value="1"/>
</dbReference>
<dbReference type="EC" id="2.7.1.121" evidence="6"/>
<dbReference type="OrthoDB" id="9806345at2"/>
<dbReference type="GO" id="GO:0047324">
    <property type="term" value="F:phosphoenolpyruvate-glycerone phosphotransferase activity"/>
    <property type="evidence" value="ECO:0007669"/>
    <property type="project" value="UniProtKB-EC"/>
</dbReference>
<feature type="domain" description="DhaK" evidence="5">
    <location>
        <begin position="7"/>
        <end position="326"/>
    </location>
</feature>
<evidence type="ECO:0000256" key="4">
    <source>
        <dbReference type="ARBA" id="ARBA00022840"/>
    </source>
</evidence>
<evidence type="ECO:0000313" key="6">
    <source>
        <dbReference type="EMBL" id="QDY86933.1"/>
    </source>
</evidence>
<keyword evidence="7" id="KW-1185">Reference proteome</keyword>
<accession>A0A5B8JCC7</accession>
<dbReference type="FunFam" id="3.30.1180.20:FF:000001">
    <property type="entry name" value="Dihydroxyacetone kinase 1"/>
    <property type="match status" value="1"/>
</dbReference>
<dbReference type="Proteomes" id="UP000318927">
    <property type="component" value="Chromosome"/>
</dbReference>
<dbReference type="Gene3D" id="3.30.1180.20">
    <property type="entry name" value="Dihydroxyacetone kinase, domain 2"/>
    <property type="match status" value="1"/>
</dbReference>
<dbReference type="KEGG" id="mans:FRW55_02025"/>
<dbReference type="GO" id="GO:0004371">
    <property type="term" value="F:glycerone kinase activity"/>
    <property type="evidence" value="ECO:0007669"/>
    <property type="project" value="InterPro"/>
</dbReference>
<evidence type="ECO:0000256" key="3">
    <source>
        <dbReference type="ARBA" id="ARBA00022777"/>
    </source>
</evidence>
<dbReference type="InterPro" id="IPR050861">
    <property type="entry name" value="Dihydroxyacetone_Kinase"/>
</dbReference>
<dbReference type="PANTHER" id="PTHR28629">
    <property type="entry name" value="TRIOKINASE/FMN CYCLASE"/>
    <property type="match status" value="1"/>
</dbReference>
<evidence type="ECO:0000256" key="2">
    <source>
        <dbReference type="ARBA" id="ARBA00022741"/>
    </source>
</evidence>
<name>A0A5B8JCC7_9MOLU</name>
<reference evidence="6 7" key="1">
    <citation type="journal article" date="2019" name="Microbiol. Resour. Announc.">
        <title>Complete Genome Sequences of Three Mycoplasma anserisalpingitis (Mycoplasma sp. 1220) Strains.</title>
        <authorList>
            <person name="Grozner D."/>
            <person name="Forro B."/>
            <person name="Kovacs A.B."/>
            <person name="Marton S."/>
            <person name="Banyai K."/>
            <person name="Kreizinger Z."/>
            <person name="Sulyok K.M."/>
            <person name="Gyuranecz M."/>
        </authorList>
    </citation>
    <scope>NUCLEOTIDE SEQUENCE [LARGE SCALE GENOMIC DNA]</scope>
    <source>
        <strain evidence="6 7">ATCC:BAA-2147</strain>
    </source>
</reference>
<dbReference type="InterPro" id="IPR004006">
    <property type="entry name" value="DhaK_dom"/>
</dbReference>
<evidence type="ECO:0000259" key="5">
    <source>
        <dbReference type="PROSITE" id="PS51481"/>
    </source>
</evidence>
<dbReference type="RefSeq" id="WP_146368518.1">
    <property type="nucleotide sequence ID" value="NZ_CP042295.1"/>
</dbReference>
<evidence type="ECO:0000256" key="1">
    <source>
        <dbReference type="ARBA" id="ARBA00022679"/>
    </source>
</evidence>